<accession>A0A143PIW5</accession>
<feature type="signal peptide" evidence="1">
    <location>
        <begin position="1"/>
        <end position="21"/>
    </location>
</feature>
<dbReference type="KEGG" id="abac:LuPra_01651"/>
<keyword evidence="1" id="KW-0732">Signal</keyword>
<evidence type="ECO:0000313" key="2">
    <source>
        <dbReference type="EMBL" id="AMY08451.1"/>
    </source>
</evidence>
<dbReference type="AlphaFoldDB" id="A0A143PIW5"/>
<evidence type="ECO:0000256" key="1">
    <source>
        <dbReference type="SAM" id="SignalP"/>
    </source>
</evidence>
<protein>
    <submittedName>
        <fullName evidence="2">Uncharacterized protein</fullName>
    </submittedName>
</protein>
<proteinExistence type="predicted"/>
<sequence length="136" mass="14995" precursor="true">MFRRIRGVAFLLLLSSASAVAADLKIKDSRGTEVLVTNASIDYSSFMASDKETQGIRLLQGDGMVTVKWADIESLTFVRTDDSVRPPRIELEVVLRSGKKAPAALVRQGQMKLLGKTDLGDYSIDLQKVRTITPIR</sequence>
<dbReference type="EMBL" id="CP015136">
    <property type="protein sequence ID" value="AMY08451.1"/>
    <property type="molecule type" value="Genomic_DNA"/>
</dbReference>
<organism evidence="2 3">
    <name type="scientific">Luteitalea pratensis</name>
    <dbReference type="NCBI Taxonomy" id="1855912"/>
    <lineage>
        <taxon>Bacteria</taxon>
        <taxon>Pseudomonadati</taxon>
        <taxon>Acidobacteriota</taxon>
        <taxon>Vicinamibacteria</taxon>
        <taxon>Vicinamibacterales</taxon>
        <taxon>Vicinamibacteraceae</taxon>
        <taxon>Luteitalea</taxon>
    </lineage>
</organism>
<evidence type="ECO:0000313" key="3">
    <source>
        <dbReference type="Proteomes" id="UP000076079"/>
    </source>
</evidence>
<feature type="chain" id="PRO_5007511503" evidence="1">
    <location>
        <begin position="22"/>
        <end position="136"/>
    </location>
</feature>
<reference evidence="3" key="2">
    <citation type="submission" date="2016-04" db="EMBL/GenBank/DDBJ databases">
        <title>First Complete Genome Sequence of a Subdivision 6 Acidobacterium.</title>
        <authorList>
            <person name="Huang S."/>
            <person name="Vieira S."/>
            <person name="Bunk B."/>
            <person name="Riedel T."/>
            <person name="Sproeer C."/>
            <person name="Overmann J."/>
        </authorList>
    </citation>
    <scope>NUCLEOTIDE SEQUENCE [LARGE SCALE GENOMIC DNA]</scope>
    <source>
        <strain evidence="3">DSM 100886 HEG_-6_39</strain>
    </source>
</reference>
<reference evidence="2 3" key="1">
    <citation type="journal article" date="2016" name="Genome Announc.">
        <title>First Complete Genome Sequence of a Subdivision 6 Acidobacterium Strain.</title>
        <authorList>
            <person name="Huang S."/>
            <person name="Vieira S."/>
            <person name="Bunk B."/>
            <person name="Riedel T."/>
            <person name="Sproer C."/>
            <person name="Overmann J."/>
        </authorList>
    </citation>
    <scope>NUCLEOTIDE SEQUENCE [LARGE SCALE GENOMIC DNA]</scope>
    <source>
        <strain evidence="3">DSM 100886 HEG_-6_39</strain>
    </source>
</reference>
<dbReference type="Proteomes" id="UP000076079">
    <property type="component" value="Chromosome"/>
</dbReference>
<keyword evidence="3" id="KW-1185">Reference proteome</keyword>
<gene>
    <name evidence="2" type="ORF">LuPra_01651</name>
</gene>
<name>A0A143PIW5_LUTPR</name>